<feature type="transmembrane region" description="Helical" evidence="1">
    <location>
        <begin position="7"/>
        <end position="34"/>
    </location>
</feature>
<proteinExistence type="predicted"/>
<feature type="transmembrane region" description="Helical" evidence="1">
    <location>
        <begin position="88"/>
        <end position="105"/>
    </location>
</feature>
<evidence type="ECO:0000256" key="1">
    <source>
        <dbReference type="SAM" id="Phobius"/>
    </source>
</evidence>
<feature type="transmembrane region" description="Helical" evidence="1">
    <location>
        <begin position="63"/>
        <end position="82"/>
    </location>
</feature>
<reference evidence="2 3" key="1">
    <citation type="submission" date="2023-03" db="EMBL/GenBank/DDBJ databases">
        <title>Bacillus Genome Sequencing.</title>
        <authorList>
            <person name="Dunlap C."/>
        </authorList>
    </citation>
    <scope>NUCLEOTIDE SEQUENCE [LARGE SCALE GENOMIC DNA]</scope>
    <source>
        <strain evidence="2 3">NRS-1717</strain>
    </source>
</reference>
<feature type="transmembrane region" description="Helical" evidence="1">
    <location>
        <begin position="165"/>
        <end position="189"/>
    </location>
</feature>
<dbReference type="NCBIfam" id="TIGR02357">
    <property type="entry name" value="ECF_ThiT_YuaJ"/>
    <property type="match status" value="1"/>
</dbReference>
<accession>A0ABU6NVR4</accession>
<comment type="caution">
    <text evidence="2">The sequence shown here is derived from an EMBL/GenBank/DDBJ whole genome shotgun (WGS) entry which is preliminary data.</text>
</comment>
<gene>
    <name evidence="2" type="primary">thiT</name>
    <name evidence="2" type="ORF">P9271_03825</name>
</gene>
<feature type="transmembrane region" description="Helical" evidence="1">
    <location>
        <begin position="40"/>
        <end position="56"/>
    </location>
</feature>
<keyword evidence="1" id="KW-0812">Transmembrane</keyword>
<keyword evidence="1" id="KW-0472">Membrane</keyword>
<protein>
    <submittedName>
        <fullName evidence="2">Energy-coupled thiamine transporter ThiT</fullName>
    </submittedName>
</protein>
<name>A0ABU6NVR4_9BACI</name>
<organism evidence="2 3">
    <name type="scientific">Metabacillus fastidiosus</name>
    <dbReference type="NCBI Taxonomy" id="1458"/>
    <lineage>
        <taxon>Bacteria</taxon>
        <taxon>Bacillati</taxon>
        <taxon>Bacillota</taxon>
        <taxon>Bacilli</taxon>
        <taxon>Bacillales</taxon>
        <taxon>Bacillaceae</taxon>
        <taxon>Metabacillus</taxon>
    </lineage>
</organism>
<dbReference type="Pfam" id="PF09515">
    <property type="entry name" value="Thia_YuaJ"/>
    <property type="match status" value="1"/>
</dbReference>
<keyword evidence="3" id="KW-1185">Reference proteome</keyword>
<dbReference type="RefSeq" id="WP_066230272.1">
    <property type="nucleotide sequence ID" value="NZ_JARTFQ010000008.1"/>
</dbReference>
<dbReference type="Gene3D" id="1.10.1760.20">
    <property type="match status" value="1"/>
</dbReference>
<evidence type="ECO:0000313" key="2">
    <source>
        <dbReference type="EMBL" id="MED4400472.1"/>
    </source>
</evidence>
<dbReference type="Proteomes" id="UP001342826">
    <property type="component" value="Unassembled WGS sequence"/>
</dbReference>
<sequence>MESRKRLLFIIEVAMLSALAFLLDLVSGIIGNFWPQGGNISLAMIPIFILSFRWGLKGGLLSGLLLGLLQVTIGKSVVTYPLQGFIDYFLAFSLVGMAGIFAKQVRDGLNNKKKNAVILYITLGTFIGCLLRLSAHVLSGVYFFAHYAPKNTPVWAFSIGYNSSYMIPTFIVGAVVTSLIVLTAPRLVLRKI</sequence>
<dbReference type="InterPro" id="IPR012651">
    <property type="entry name" value="Thia_Transptr_ThiT"/>
</dbReference>
<dbReference type="GeneID" id="301141425"/>
<keyword evidence="1" id="KW-1133">Transmembrane helix</keyword>
<feature type="transmembrane region" description="Helical" evidence="1">
    <location>
        <begin position="117"/>
        <end position="145"/>
    </location>
</feature>
<evidence type="ECO:0000313" key="3">
    <source>
        <dbReference type="Proteomes" id="UP001342826"/>
    </source>
</evidence>
<dbReference type="EMBL" id="JARTFS010000003">
    <property type="protein sequence ID" value="MED4400472.1"/>
    <property type="molecule type" value="Genomic_DNA"/>
</dbReference>